<dbReference type="InterPro" id="IPR036410">
    <property type="entry name" value="HSP_DnaJ_Cys-rich_dom_sf"/>
</dbReference>
<evidence type="ECO:0000313" key="3">
    <source>
        <dbReference type="RefSeq" id="WP_245591308.1"/>
    </source>
</evidence>
<evidence type="ECO:0000313" key="2">
    <source>
        <dbReference type="Proteomes" id="UP000675920"/>
    </source>
</evidence>
<dbReference type="AlphaFoldDB" id="A0A9U5GW54"/>
<dbReference type="RefSeq" id="WP_245591308.1">
    <property type="nucleotide sequence ID" value="NZ_AXWS01000008.1"/>
</dbReference>
<name>A0A9U5GW54_9BURK</name>
<dbReference type="SUPFAM" id="SSF57938">
    <property type="entry name" value="DnaJ/Hsp40 cysteine-rich domain"/>
    <property type="match status" value="1"/>
</dbReference>
<sequence>MFQALVIPDPRAPGTRHWNPAERPAPLAPLATVAPDDDAEAPDAPGNEAPPGTPGSGEAICPRCGGSGRIEADEACPECAGTGHVVRGVGGG</sequence>
<accession>A0A9U5GW54</accession>
<dbReference type="Proteomes" id="UP000675920">
    <property type="component" value="Unplaced"/>
</dbReference>
<proteinExistence type="predicted"/>
<reference evidence="3" key="1">
    <citation type="submission" date="2025-08" db="UniProtKB">
        <authorList>
            <consortium name="RefSeq"/>
        </authorList>
    </citation>
    <scope>IDENTIFICATION</scope>
</reference>
<protein>
    <submittedName>
        <fullName evidence="3">Uncharacterized protein</fullName>
    </submittedName>
</protein>
<dbReference type="Gene3D" id="6.20.20.10">
    <property type="match status" value="1"/>
</dbReference>
<evidence type="ECO:0000256" key="1">
    <source>
        <dbReference type="SAM" id="MobiDB-lite"/>
    </source>
</evidence>
<feature type="region of interest" description="Disordered" evidence="1">
    <location>
        <begin position="1"/>
        <end position="60"/>
    </location>
</feature>
<organism evidence="2 3">
    <name type="scientific">Derxia gummosa DSM 723</name>
    <dbReference type="NCBI Taxonomy" id="1121388"/>
    <lineage>
        <taxon>Bacteria</taxon>
        <taxon>Pseudomonadati</taxon>
        <taxon>Pseudomonadota</taxon>
        <taxon>Betaproteobacteria</taxon>
        <taxon>Burkholderiales</taxon>
        <taxon>Alcaligenaceae</taxon>
        <taxon>Derxia</taxon>
    </lineage>
</organism>
<feature type="compositionally biased region" description="Low complexity" evidence="1">
    <location>
        <begin position="21"/>
        <end position="34"/>
    </location>
</feature>
<keyword evidence="2" id="KW-1185">Reference proteome</keyword>